<accession>A0A1Y2IMJ5</accession>
<feature type="transmembrane region" description="Helical" evidence="5">
    <location>
        <begin position="100"/>
        <end position="121"/>
    </location>
</feature>
<evidence type="ECO:0000313" key="6">
    <source>
        <dbReference type="EMBL" id="OSD02318.1"/>
    </source>
</evidence>
<keyword evidence="7" id="KW-1185">Reference proteome</keyword>
<dbReference type="PROSITE" id="PS51257">
    <property type="entry name" value="PROKAR_LIPOPROTEIN"/>
    <property type="match status" value="1"/>
</dbReference>
<evidence type="ECO:0000256" key="1">
    <source>
        <dbReference type="ARBA" id="ARBA00004141"/>
    </source>
</evidence>
<gene>
    <name evidence="6" type="ORF">PYCCODRAFT_1367966</name>
</gene>
<dbReference type="EMBL" id="KZ084106">
    <property type="protein sequence ID" value="OSD02318.1"/>
    <property type="molecule type" value="Genomic_DNA"/>
</dbReference>
<evidence type="ECO:0000313" key="7">
    <source>
        <dbReference type="Proteomes" id="UP000193067"/>
    </source>
</evidence>
<dbReference type="PANTHER" id="PTHR42723:SF1">
    <property type="entry name" value="CHLOROPHYLL SYNTHASE, CHLOROPLASTIC"/>
    <property type="match status" value="1"/>
</dbReference>
<keyword evidence="3 5" id="KW-1133">Transmembrane helix</keyword>
<feature type="transmembrane region" description="Helical" evidence="5">
    <location>
        <begin position="206"/>
        <end position="225"/>
    </location>
</feature>
<dbReference type="OrthoDB" id="434972at2759"/>
<feature type="transmembrane region" description="Helical" evidence="5">
    <location>
        <begin position="23"/>
        <end position="51"/>
    </location>
</feature>
<dbReference type="AlphaFoldDB" id="A0A1Y2IMJ5"/>
<reference evidence="6 7" key="1">
    <citation type="journal article" date="2015" name="Biotechnol. Biofuels">
        <title>Enhanced degradation of softwood versus hardwood by the white-rot fungus Pycnoporus coccineus.</title>
        <authorList>
            <person name="Couturier M."/>
            <person name="Navarro D."/>
            <person name="Chevret D."/>
            <person name="Henrissat B."/>
            <person name="Piumi F."/>
            <person name="Ruiz-Duenas F.J."/>
            <person name="Martinez A.T."/>
            <person name="Grigoriev I.V."/>
            <person name="Riley R."/>
            <person name="Lipzen A."/>
            <person name="Berrin J.G."/>
            <person name="Master E.R."/>
            <person name="Rosso M.N."/>
        </authorList>
    </citation>
    <scope>NUCLEOTIDE SEQUENCE [LARGE SCALE GENOMIC DNA]</scope>
    <source>
        <strain evidence="6 7">BRFM310</strain>
    </source>
</reference>
<protein>
    <recommendedName>
        <fullName evidence="8">UbiA prenyltransferase</fullName>
    </recommendedName>
</protein>
<evidence type="ECO:0000256" key="3">
    <source>
        <dbReference type="ARBA" id="ARBA00022989"/>
    </source>
</evidence>
<dbReference type="CDD" id="cd13965">
    <property type="entry name" value="PT_UbiA_3"/>
    <property type="match status" value="1"/>
</dbReference>
<dbReference type="GO" id="GO:0016020">
    <property type="term" value="C:membrane"/>
    <property type="evidence" value="ECO:0007669"/>
    <property type="project" value="UniProtKB-SubCell"/>
</dbReference>
<evidence type="ECO:0000256" key="5">
    <source>
        <dbReference type="SAM" id="Phobius"/>
    </source>
</evidence>
<keyword evidence="2 5" id="KW-0812">Transmembrane</keyword>
<keyword evidence="4 5" id="KW-0472">Membrane</keyword>
<comment type="subcellular location">
    <subcellularLocation>
        <location evidence="1">Membrane</location>
        <topology evidence="1">Multi-pass membrane protein</topology>
    </subcellularLocation>
</comment>
<dbReference type="Pfam" id="PF01040">
    <property type="entry name" value="UbiA"/>
    <property type="match status" value="1"/>
</dbReference>
<evidence type="ECO:0008006" key="8">
    <source>
        <dbReference type="Google" id="ProtNLM"/>
    </source>
</evidence>
<dbReference type="InterPro" id="IPR000537">
    <property type="entry name" value="UbiA_prenyltransferase"/>
</dbReference>
<sequence>MLRKHINLLYALYLFTKSDIKTIFLPVTLFAWYSCPSTSASAMFSAALWSWMHLLQFCVSNQAMSPDEDAINKPWRPIPSGRITPYGAAVLRWTLLPLCFMYSVYHKIMAAGTIFAIGVLLHNECMLDSHWFTRNVLNALGYAVFDAGATAIAQQATKSILPATSLVAHYLSIAIVLTTIHAQDFQDEAGDRLTNRRTIPIVMPRLGRLSMLIMPILWSVGLAIGWSRSPVLSAILFCLGVTVGLRFYLWRSAGADRTSYILYNIWLGLARITPIA</sequence>
<dbReference type="GO" id="GO:0016765">
    <property type="term" value="F:transferase activity, transferring alkyl or aryl (other than methyl) groups"/>
    <property type="evidence" value="ECO:0007669"/>
    <property type="project" value="InterPro"/>
</dbReference>
<feature type="transmembrane region" description="Helical" evidence="5">
    <location>
        <begin position="231"/>
        <end position="249"/>
    </location>
</feature>
<dbReference type="PANTHER" id="PTHR42723">
    <property type="entry name" value="CHLOROPHYLL SYNTHASE"/>
    <property type="match status" value="1"/>
</dbReference>
<dbReference type="InterPro" id="IPR044878">
    <property type="entry name" value="UbiA_sf"/>
</dbReference>
<dbReference type="InterPro" id="IPR050475">
    <property type="entry name" value="Prenyltransferase_related"/>
</dbReference>
<evidence type="ECO:0000256" key="4">
    <source>
        <dbReference type="ARBA" id="ARBA00023136"/>
    </source>
</evidence>
<name>A0A1Y2IMJ5_TRAC3</name>
<organism evidence="6 7">
    <name type="scientific">Trametes coccinea (strain BRFM310)</name>
    <name type="common">Pycnoporus coccineus</name>
    <dbReference type="NCBI Taxonomy" id="1353009"/>
    <lineage>
        <taxon>Eukaryota</taxon>
        <taxon>Fungi</taxon>
        <taxon>Dikarya</taxon>
        <taxon>Basidiomycota</taxon>
        <taxon>Agaricomycotina</taxon>
        <taxon>Agaricomycetes</taxon>
        <taxon>Polyporales</taxon>
        <taxon>Polyporaceae</taxon>
        <taxon>Trametes</taxon>
    </lineage>
</organism>
<dbReference type="Gene3D" id="1.10.357.140">
    <property type="entry name" value="UbiA prenyltransferase"/>
    <property type="match status" value="1"/>
</dbReference>
<proteinExistence type="predicted"/>
<evidence type="ECO:0000256" key="2">
    <source>
        <dbReference type="ARBA" id="ARBA00022692"/>
    </source>
</evidence>
<dbReference type="Proteomes" id="UP000193067">
    <property type="component" value="Unassembled WGS sequence"/>
</dbReference>